<keyword evidence="2" id="KW-1133">Transmembrane helix</keyword>
<dbReference type="GeneID" id="63700296"/>
<accession>A0A017S2H4</accession>
<feature type="compositionally biased region" description="Basic and acidic residues" evidence="1">
    <location>
        <begin position="11"/>
        <end position="34"/>
    </location>
</feature>
<proteinExistence type="predicted"/>
<dbReference type="EMBL" id="KK088461">
    <property type="protein sequence ID" value="EYE90375.1"/>
    <property type="molecule type" value="Genomic_DNA"/>
</dbReference>
<gene>
    <name evidence="3" type="ORF">EURHEDRAFT_467358</name>
</gene>
<protein>
    <submittedName>
        <fullName evidence="3">Uncharacterized protein</fullName>
    </submittedName>
</protein>
<sequence length="733" mass="81135">MSPQYSLVKDNNARNRSESHAPSEDEHTGDKPEEPPTTEIASTSYILVLVILYAGFAIFAWTVVCVLTVRPIGTSHYGIWNSKTYYDFGGRYTTSENWYRAARVIQSITSVLTIPLTSAVCSSAAVIYLQQSSQASLRQLMTIADRGWTSPETYYRLVATKTGWKRHGSGFLLLAILLSILGGLIAPLQQIFLSAITIKTPTSPQEISGLFEIADKFDGDSFSPESRDRGGTIMGTRKLLEATLAGQKQSLLWHEGGDTAACNKSSWKFKEGGPCPKTGASLNEILQLQNPFLAPLPPEFTTGLLQQFLPRINSTASWQKIDHAQWPANCDHNGAYQVQWSNTTHVGYPKPFFWSLTACMPPDLLSSPWKPVRKRQDFTEELYLNITISTPGRIDKSPGSVPLDWGEFHDSPPEGSLFRVTMNTTAGYFELPNYMNQQTAGPLLAEDPNEACGPRCINQGLHSIRNREILNARGNFSYNAPKTPEQVYNKGPLFLTTLALFGEGSFLQTLLVSNPSIWYTGSCVNLFPLGGFIKIKEEWENTLSRACVDRHYEEHSALFNAALWLEALHGQEDPNILSNTFTAAAYLATMAWMSDETSSYDFAPSYSFAVSSDLGANTEKPTMSYAGVIVVSVLLAIDLVALFVLAFYASWYPRWTGLLDSFTMLRIGSKLGDRIPLKVVTDQDNVTVLDEIPGCVRDVTSEKEFGQVGLGTGVPLRGKRRYECYPAGPRGRE</sequence>
<keyword evidence="2" id="KW-0472">Membrane</keyword>
<keyword evidence="4" id="KW-1185">Reference proteome</keyword>
<feature type="transmembrane region" description="Helical" evidence="2">
    <location>
        <begin position="171"/>
        <end position="193"/>
    </location>
</feature>
<evidence type="ECO:0000256" key="1">
    <source>
        <dbReference type="SAM" id="MobiDB-lite"/>
    </source>
</evidence>
<dbReference type="OrthoDB" id="4509181at2759"/>
<evidence type="ECO:0000256" key="2">
    <source>
        <dbReference type="SAM" id="Phobius"/>
    </source>
</evidence>
<organism evidence="3 4">
    <name type="scientific">Aspergillus ruber (strain CBS 135680)</name>
    <dbReference type="NCBI Taxonomy" id="1388766"/>
    <lineage>
        <taxon>Eukaryota</taxon>
        <taxon>Fungi</taxon>
        <taxon>Dikarya</taxon>
        <taxon>Ascomycota</taxon>
        <taxon>Pezizomycotina</taxon>
        <taxon>Eurotiomycetes</taxon>
        <taxon>Eurotiomycetidae</taxon>
        <taxon>Eurotiales</taxon>
        <taxon>Aspergillaceae</taxon>
        <taxon>Aspergillus</taxon>
        <taxon>Aspergillus subgen. Aspergillus</taxon>
    </lineage>
</organism>
<reference evidence="4" key="1">
    <citation type="journal article" date="2014" name="Nat. Commun.">
        <title>Genomic adaptations of the halophilic Dead Sea filamentous fungus Eurotium rubrum.</title>
        <authorList>
            <person name="Kis-Papo T."/>
            <person name="Weig A.R."/>
            <person name="Riley R."/>
            <person name="Persoh D."/>
            <person name="Salamov A."/>
            <person name="Sun H."/>
            <person name="Lipzen A."/>
            <person name="Wasser S.P."/>
            <person name="Rambold G."/>
            <person name="Grigoriev I.V."/>
            <person name="Nevo E."/>
        </authorList>
    </citation>
    <scope>NUCLEOTIDE SEQUENCE [LARGE SCALE GENOMIC DNA]</scope>
    <source>
        <strain evidence="4">CBS 135680</strain>
    </source>
</reference>
<keyword evidence="2" id="KW-0812">Transmembrane</keyword>
<name>A0A017S2H4_ASPRC</name>
<feature type="transmembrane region" description="Helical" evidence="2">
    <location>
        <begin position="625"/>
        <end position="649"/>
    </location>
</feature>
<evidence type="ECO:0000313" key="4">
    <source>
        <dbReference type="Proteomes" id="UP000019804"/>
    </source>
</evidence>
<evidence type="ECO:0000313" key="3">
    <source>
        <dbReference type="EMBL" id="EYE90375.1"/>
    </source>
</evidence>
<feature type="transmembrane region" description="Helical" evidence="2">
    <location>
        <begin position="45"/>
        <end position="69"/>
    </location>
</feature>
<dbReference type="AlphaFoldDB" id="A0A017S2H4"/>
<dbReference type="RefSeq" id="XP_040634065.1">
    <property type="nucleotide sequence ID" value="XM_040785172.1"/>
</dbReference>
<dbReference type="HOGENOM" id="CLU_009027_0_0_1"/>
<feature type="region of interest" description="Disordered" evidence="1">
    <location>
        <begin position="1"/>
        <end position="37"/>
    </location>
</feature>
<dbReference type="Proteomes" id="UP000019804">
    <property type="component" value="Unassembled WGS sequence"/>
</dbReference>